<name>A0A0A8K1T8_9HYPH</name>
<accession>A0A0A8K1T8</accession>
<organism evidence="1 2">
    <name type="scientific">Methyloceanibacter caenitepidi</name>
    <dbReference type="NCBI Taxonomy" id="1384459"/>
    <lineage>
        <taxon>Bacteria</taxon>
        <taxon>Pseudomonadati</taxon>
        <taxon>Pseudomonadota</taxon>
        <taxon>Alphaproteobacteria</taxon>
        <taxon>Hyphomicrobiales</taxon>
        <taxon>Hyphomicrobiaceae</taxon>
        <taxon>Methyloceanibacter</taxon>
    </lineage>
</organism>
<dbReference type="EMBL" id="AP014648">
    <property type="protein sequence ID" value="BAQ16908.1"/>
    <property type="molecule type" value="Genomic_DNA"/>
</dbReference>
<evidence type="ECO:0000313" key="1">
    <source>
        <dbReference type="EMBL" id="BAQ16908.1"/>
    </source>
</evidence>
<dbReference type="STRING" id="1384459.GL4_1452"/>
<sequence>MIAVRGALPGPSGYIPYRQFAPSTEAIGGRPLGAIAAIDQSGVPFQYAGDADHLYENVDGTWLVRSAGSGGSSTPAIYTTAPDEHWEFAVWKNKVLGTNYSDSPQQITFGDTEYTQLTAALRARRIAVIRDFVVFANTFDSTDGEVPSRVRWSAFNDETDYTVSPATLSDFQDLKISKIQRVFGGEYGVILQPDRVWRMSFVGAPVVFQFDEVLDGVGLIAPRAAARAGGIVYFWSNQGLYALEQGIRPVPIGADQVDEFLKQDLDQNYLHRISCVADPTSQRVAWLYPGSGSTLGRPNRMAIFDRVRRRWTILDEPAELLWPGAGRNITLDAAATDTDPDTLDDELENISFDDPRWIGGTPGLAAFDHSYRSGFFDGATRTARIDSAEYEFNDGARTKIRGFRALVNGGSVTAQIGTRNSLADDVVWGPILNPRSEGRFTQRSNARYHRFRFHLSGDWRHAIGFEINPKDIKRGEQRG</sequence>
<evidence type="ECO:0008006" key="3">
    <source>
        <dbReference type="Google" id="ProtNLM"/>
    </source>
</evidence>
<proteinExistence type="predicted"/>
<dbReference type="Proteomes" id="UP000031643">
    <property type="component" value="Chromosome"/>
</dbReference>
<keyword evidence="2" id="KW-1185">Reference proteome</keyword>
<evidence type="ECO:0000313" key="2">
    <source>
        <dbReference type="Proteomes" id="UP000031643"/>
    </source>
</evidence>
<dbReference type="AlphaFoldDB" id="A0A0A8K1T8"/>
<gene>
    <name evidence="1" type="ORF">GL4_1452</name>
</gene>
<reference evidence="1 2" key="1">
    <citation type="submission" date="2014-09" db="EMBL/GenBank/DDBJ databases">
        <title>Genome sequencing of Methyloceanibacter caenitepidi Gela4.</title>
        <authorList>
            <person name="Takeuchi M."/>
            <person name="Susumu S."/>
            <person name="Kamagata Y."/>
            <person name="Oshima K."/>
            <person name="Hattori M."/>
            <person name="Iwasaki W."/>
        </authorList>
    </citation>
    <scope>NUCLEOTIDE SEQUENCE [LARGE SCALE GENOMIC DNA]</scope>
    <source>
        <strain evidence="1 2">Gela4</strain>
    </source>
</reference>
<dbReference type="HOGENOM" id="CLU_043375_0_0_5"/>
<dbReference type="KEGG" id="mcg:GL4_1452"/>
<protein>
    <recommendedName>
        <fullName evidence="3">Phage protein</fullName>
    </recommendedName>
</protein>